<dbReference type="InterPro" id="IPR050471">
    <property type="entry name" value="AB_hydrolase"/>
</dbReference>
<sequence length="295" mass="32270">MIKKRIIALLVAVAIAAFEWMSPSPISAVPAKQPAIETIKKQTGYAEVNGLDMYYEIYGGKNGRRNGGMPLVLLHGAFMNADSSFGQLLPDLAKGRPVIIVEQQGHGRTADIDRPLSYEQMADDTAALLHQLGVRKADFFGWSTGGVIASQIAVRHPEFVGKVAVTGAHFGPIESAFTDEGYKGFISIPDDFAPPSLKDAYDKLSPKPEQWSAVVVKVREMGIAYQGISTERLRHIQVPFLVMAGDHDTVDLGHLLDVYQLLPKGYLAIVPNSDHFLPVSHHQEVLALLEDFLKS</sequence>
<dbReference type="Pfam" id="PF12697">
    <property type="entry name" value="Abhydrolase_6"/>
    <property type="match status" value="1"/>
</dbReference>
<reference evidence="3" key="2">
    <citation type="submission" date="2020-09" db="EMBL/GenBank/DDBJ databases">
        <authorList>
            <person name="Sun Q."/>
            <person name="Zhou Y."/>
        </authorList>
    </citation>
    <scope>NUCLEOTIDE SEQUENCE</scope>
    <source>
        <strain evidence="3">CGMCC 1.15178</strain>
    </source>
</reference>
<accession>A0A916Z5Y0</accession>
<name>A0A916Z5Y0_9BACL</name>
<comment type="caution">
    <text evidence="3">The sequence shown here is derived from an EMBL/GenBank/DDBJ whole genome shotgun (WGS) entry which is preliminary data.</text>
</comment>
<organism evidence="3 4">
    <name type="scientific">Paenibacillus nasutitermitis</name>
    <dbReference type="NCBI Taxonomy" id="1652958"/>
    <lineage>
        <taxon>Bacteria</taxon>
        <taxon>Bacillati</taxon>
        <taxon>Bacillota</taxon>
        <taxon>Bacilli</taxon>
        <taxon>Bacillales</taxon>
        <taxon>Paenibacillaceae</taxon>
        <taxon>Paenibacillus</taxon>
    </lineage>
</organism>
<dbReference type="RefSeq" id="WP_188994270.1">
    <property type="nucleotide sequence ID" value="NZ_BMHP01000003.1"/>
</dbReference>
<evidence type="ECO:0000313" key="4">
    <source>
        <dbReference type="Proteomes" id="UP000612456"/>
    </source>
</evidence>
<dbReference type="InterPro" id="IPR029058">
    <property type="entry name" value="AB_hydrolase_fold"/>
</dbReference>
<dbReference type="PANTHER" id="PTHR43433:SF5">
    <property type="entry name" value="AB HYDROLASE-1 DOMAIN-CONTAINING PROTEIN"/>
    <property type="match status" value="1"/>
</dbReference>
<gene>
    <name evidence="3" type="ORF">GCM10010911_40320</name>
</gene>
<dbReference type="PANTHER" id="PTHR43433">
    <property type="entry name" value="HYDROLASE, ALPHA/BETA FOLD FAMILY PROTEIN"/>
    <property type="match status" value="1"/>
</dbReference>
<dbReference type="Proteomes" id="UP000612456">
    <property type="component" value="Unassembled WGS sequence"/>
</dbReference>
<proteinExistence type="predicted"/>
<keyword evidence="1" id="KW-0732">Signal</keyword>
<feature type="domain" description="AB hydrolase-1" evidence="2">
    <location>
        <begin position="71"/>
        <end position="287"/>
    </location>
</feature>
<evidence type="ECO:0000259" key="2">
    <source>
        <dbReference type="Pfam" id="PF12697"/>
    </source>
</evidence>
<feature type="chain" id="PRO_5037916930" evidence="1">
    <location>
        <begin position="29"/>
        <end position="295"/>
    </location>
</feature>
<dbReference type="Gene3D" id="3.40.50.1820">
    <property type="entry name" value="alpha/beta hydrolase"/>
    <property type="match status" value="1"/>
</dbReference>
<protein>
    <submittedName>
        <fullName evidence="3">Oxidoreductase</fullName>
    </submittedName>
</protein>
<dbReference type="InterPro" id="IPR000073">
    <property type="entry name" value="AB_hydrolase_1"/>
</dbReference>
<reference evidence="3" key="1">
    <citation type="journal article" date="2014" name="Int. J. Syst. Evol. Microbiol.">
        <title>Complete genome sequence of Corynebacterium casei LMG S-19264T (=DSM 44701T), isolated from a smear-ripened cheese.</title>
        <authorList>
            <consortium name="US DOE Joint Genome Institute (JGI-PGF)"/>
            <person name="Walter F."/>
            <person name="Albersmeier A."/>
            <person name="Kalinowski J."/>
            <person name="Ruckert C."/>
        </authorList>
    </citation>
    <scope>NUCLEOTIDE SEQUENCE</scope>
    <source>
        <strain evidence="3">CGMCC 1.15178</strain>
    </source>
</reference>
<dbReference type="SUPFAM" id="SSF53474">
    <property type="entry name" value="alpha/beta-Hydrolases"/>
    <property type="match status" value="1"/>
</dbReference>
<dbReference type="AlphaFoldDB" id="A0A916Z5Y0"/>
<dbReference type="EMBL" id="BMHP01000003">
    <property type="protein sequence ID" value="GGD78235.1"/>
    <property type="molecule type" value="Genomic_DNA"/>
</dbReference>
<evidence type="ECO:0000313" key="3">
    <source>
        <dbReference type="EMBL" id="GGD78235.1"/>
    </source>
</evidence>
<evidence type="ECO:0000256" key="1">
    <source>
        <dbReference type="SAM" id="SignalP"/>
    </source>
</evidence>
<keyword evidence="4" id="KW-1185">Reference proteome</keyword>
<feature type="signal peptide" evidence="1">
    <location>
        <begin position="1"/>
        <end position="28"/>
    </location>
</feature>